<dbReference type="PROSITE" id="PS50016">
    <property type="entry name" value="ZF_PHD_2"/>
    <property type="match status" value="1"/>
</dbReference>
<keyword evidence="1" id="KW-0479">Metal-binding</keyword>
<dbReference type="Gene3D" id="2.30.30.1150">
    <property type="match status" value="1"/>
</dbReference>
<protein>
    <recommendedName>
        <fullName evidence="6">PHD-type domain-containing protein</fullName>
    </recommendedName>
</protein>
<evidence type="ECO:0000259" key="6">
    <source>
        <dbReference type="PROSITE" id="PS50016"/>
    </source>
</evidence>
<evidence type="ECO:0000256" key="2">
    <source>
        <dbReference type="ARBA" id="ARBA00022771"/>
    </source>
</evidence>
<evidence type="ECO:0000313" key="8">
    <source>
        <dbReference type="Proteomes" id="UP000322225"/>
    </source>
</evidence>
<dbReference type="GO" id="GO:0006357">
    <property type="term" value="P:regulation of transcription by RNA polymerase II"/>
    <property type="evidence" value="ECO:0007669"/>
    <property type="project" value="TreeGrafter"/>
</dbReference>
<reference evidence="7" key="1">
    <citation type="submission" date="2017-08" db="EMBL/GenBank/DDBJ databases">
        <authorList>
            <person name="Cuomo C."/>
            <person name="Billmyre B."/>
            <person name="Heitman J."/>
        </authorList>
    </citation>
    <scope>NUCLEOTIDE SEQUENCE</scope>
    <source>
        <strain evidence="7">CBS 12478</strain>
    </source>
</reference>
<evidence type="ECO:0000256" key="3">
    <source>
        <dbReference type="ARBA" id="ARBA00022833"/>
    </source>
</evidence>
<keyword evidence="2 4" id="KW-0863">Zinc-finger</keyword>
<feature type="region of interest" description="Disordered" evidence="5">
    <location>
        <begin position="326"/>
        <end position="358"/>
    </location>
</feature>
<dbReference type="CDD" id="cd15534">
    <property type="entry name" value="PHD2_PHF12_Rco1"/>
    <property type="match status" value="1"/>
</dbReference>
<dbReference type="InterPro" id="IPR011011">
    <property type="entry name" value="Znf_FYVE_PHD"/>
</dbReference>
<dbReference type="AlphaFoldDB" id="A0AAJ8LLZ7"/>
<dbReference type="PROSITE" id="PS01359">
    <property type="entry name" value="ZF_PHD_1"/>
    <property type="match status" value="1"/>
</dbReference>
<feature type="compositionally biased region" description="Polar residues" evidence="5">
    <location>
        <begin position="259"/>
        <end position="269"/>
    </location>
</feature>
<feature type="compositionally biased region" description="Low complexity" evidence="5">
    <location>
        <begin position="750"/>
        <end position="763"/>
    </location>
</feature>
<feature type="compositionally biased region" description="Basic and acidic residues" evidence="5">
    <location>
        <begin position="115"/>
        <end position="137"/>
    </location>
</feature>
<organism evidence="7 8">
    <name type="scientific">Kwoniella shandongensis</name>
    <dbReference type="NCBI Taxonomy" id="1734106"/>
    <lineage>
        <taxon>Eukaryota</taxon>
        <taxon>Fungi</taxon>
        <taxon>Dikarya</taxon>
        <taxon>Basidiomycota</taxon>
        <taxon>Agaricomycotina</taxon>
        <taxon>Tremellomycetes</taxon>
        <taxon>Tremellales</taxon>
        <taxon>Cryptococcaceae</taxon>
        <taxon>Kwoniella</taxon>
    </lineage>
</organism>
<gene>
    <name evidence="7" type="ORF">CI109_103622</name>
</gene>
<name>A0AAJ8LLZ7_9TREE</name>
<evidence type="ECO:0000256" key="4">
    <source>
        <dbReference type="PROSITE-ProRule" id="PRU00146"/>
    </source>
</evidence>
<dbReference type="InterPro" id="IPR001965">
    <property type="entry name" value="Znf_PHD"/>
</dbReference>
<feature type="compositionally biased region" description="Basic and acidic residues" evidence="5">
    <location>
        <begin position="812"/>
        <end position="821"/>
    </location>
</feature>
<keyword evidence="8" id="KW-1185">Reference proteome</keyword>
<reference evidence="7" key="2">
    <citation type="submission" date="2024-01" db="EMBL/GenBank/DDBJ databases">
        <title>Comparative genomics of Cryptococcus and Kwoniella reveals pathogenesis evolution and contrasting modes of karyotype evolution via chromosome fusion or intercentromeric recombination.</title>
        <authorList>
            <person name="Coelho M.A."/>
            <person name="David-Palma M."/>
            <person name="Shea T."/>
            <person name="Bowers K."/>
            <person name="McGinley-Smith S."/>
            <person name="Mohammad A.W."/>
            <person name="Gnirke A."/>
            <person name="Yurkov A.M."/>
            <person name="Nowrousian M."/>
            <person name="Sun S."/>
            <person name="Cuomo C.A."/>
            <person name="Heitman J."/>
        </authorList>
    </citation>
    <scope>NUCLEOTIDE SEQUENCE</scope>
    <source>
        <strain evidence="7">CBS 12478</strain>
    </source>
</reference>
<dbReference type="PANTHER" id="PTHR47636:SF1">
    <property type="entry name" value="TRANSCRIPTIONAL REGULATORY PROTEIN RCO1"/>
    <property type="match status" value="1"/>
</dbReference>
<dbReference type="InterPro" id="IPR019786">
    <property type="entry name" value="Zinc_finger_PHD-type_CS"/>
</dbReference>
<dbReference type="CDD" id="cd15535">
    <property type="entry name" value="PHD1_Rco1"/>
    <property type="match status" value="1"/>
</dbReference>
<feature type="compositionally biased region" description="Polar residues" evidence="5">
    <location>
        <begin position="205"/>
        <end position="215"/>
    </location>
</feature>
<dbReference type="Gene3D" id="3.30.40.10">
    <property type="entry name" value="Zinc/RING finger domain, C3HC4 (zinc finger)"/>
    <property type="match status" value="1"/>
</dbReference>
<dbReference type="RefSeq" id="XP_065823412.1">
    <property type="nucleotide sequence ID" value="XM_065967340.1"/>
</dbReference>
<dbReference type="Pfam" id="PF00628">
    <property type="entry name" value="PHD"/>
    <property type="match status" value="2"/>
</dbReference>
<dbReference type="SUPFAM" id="SSF57903">
    <property type="entry name" value="FYVE/PHD zinc finger"/>
    <property type="match status" value="2"/>
</dbReference>
<dbReference type="InterPro" id="IPR013083">
    <property type="entry name" value="Znf_RING/FYVE/PHD"/>
</dbReference>
<feature type="compositionally biased region" description="Polar residues" evidence="5">
    <location>
        <begin position="1"/>
        <end position="23"/>
    </location>
</feature>
<sequence length="821" mass="88304">MVTNLASITSNQRGDGSNINATATLVHLDSEKPVVLGDPVSSESPTPPSLALPSPPTTHMDIDTPTSPLVDRANKDDDDTLPPTSHIAPFRQNTPPPSAVAGPSRTTRQSTLSAERQKRTREGFWKKKDAGGQDKVDQSVSVSTPQSAVAVKPDPDGDGDVDMSGGDGQEDDGDDTSSKAVETPPPTANASKGISLVFRRPPVTTGETSRASTPDVSGGGRSTSANSGSKKKKRMSTTRLNPTRPTRGRRSSPGPSISQASRATSQSAGPLSIFALPPPTGNLPEALRSAIGTPTPVPGSDVEIDSNAPIADPNALRREAAAGFESRLRSRGVQKRDGGERTGVSASGKDVRVGGSSRATAQNNVVAAVAASGSSKKKGKAKAEVEVPNQDFCSACRGIGRFLCCDGCPRSFHFMCLEPPLRIDELPDEEIWYCKKCRAAKNKEASPSTPAKEKDLKPLPSAFKALIKKVDEENPSQFRLPQELRTYFAGVATAQRGEYVDAEEARTKYDRKGFQEERDPFRVRDGKQKQISCYVCAGSSLPLHSLTTDPESTWRQIVSCDYCNLSWHLDCLTPPLSSMPNSGRKWMCPNHVEQVMPRRRTLRNNLEYVDIESSGQRNNGNIQIVPEPEEPRFPPLEYEDLVINRKKFRVPEKVIKLDFWDKIKSMRTIKPDLPSPASAEDAPPSQDELDAANLVLALSRPPPSAPVPAATPAPAISLNVNGAENSPRRGRSGDALRNGVTNGTARRTSHTPQTELTTTTKLSTPPPPLPTPSTATMKNVDKEDQSALTPASANMPKIVLRMPSSNSVNQGRDWKVNGEGK</sequence>
<keyword evidence="3" id="KW-0862">Zinc</keyword>
<dbReference type="InterPro" id="IPR052819">
    <property type="entry name" value="Chromatin_regulatory_protein"/>
</dbReference>
<feature type="compositionally biased region" description="Pro residues" evidence="5">
    <location>
        <begin position="700"/>
        <end position="711"/>
    </location>
</feature>
<evidence type="ECO:0000313" key="7">
    <source>
        <dbReference type="EMBL" id="WWD19164.1"/>
    </source>
</evidence>
<evidence type="ECO:0000256" key="1">
    <source>
        <dbReference type="ARBA" id="ARBA00022723"/>
    </source>
</evidence>
<feature type="compositionally biased region" description="Polar residues" evidence="5">
    <location>
        <begin position="104"/>
        <end position="114"/>
    </location>
</feature>
<proteinExistence type="predicted"/>
<dbReference type="InterPro" id="IPR019787">
    <property type="entry name" value="Znf_PHD-finger"/>
</dbReference>
<feature type="region of interest" description="Disordered" evidence="5">
    <location>
        <begin position="1"/>
        <end position="314"/>
    </location>
</feature>
<feature type="domain" description="PHD-type" evidence="6">
    <location>
        <begin position="390"/>
        <end position="440"/>
    </location>
</feature>
<feature type="compositionally biased region" description="Pro residues" evidence="5">
    <location>
        <begin position="45"/>
        <end position="56"/>
    </location>
</feature>
<evidence type="ECO:0000256" key="5">
    <source>
        <dbReference type="SAM" id="MobiDB-lite"/>
    </source>
</evidence>
<dbReference type="GO" id="GO:0008270">
    <property type="term" value="F:zinc ion binding"/>
    <property type="evidence" value="ECO:0007669"/>
    <property type="project" value="UniProtKB-KW"/>
</dbReference>
<feature type="region of interest" description="Disordered" evidence="5">
    <location>
        <begin position="700"/>
        <end position="821"/>
    </location>
</feature>
<dbReference type="KEGG" id="ksn:43585987"/>
<dbReference type="PANTHER" id="PTHR47636">
    <property type="entry name" value="TRANSCRIPTIONAL REGULATORY PROTEIN RCO1"/>
    <property type="match status" value="1"/>
</dbReference>
<dbReference type="EMBL" id="CP144056">
    <property type="protein sequence ID" value="WWD19164.1"/>
    <property type="molecule type" value="Genomic_DNA"/>
</dbReference>
<dbReference type="SMART" id="SM00249">
    <property type="entry name" value="PHD"/>
    <property type="match status" value="2"/>
</dbReference>
<dbReference type="GeneID" id="43585987"/>
<dbReference type="Proteomes" id="UP000322225">
    <property type="component" value="Chromosome 6"/>
</dbReference>
<accession>A0AAJ8LLZ7</accession>
<feature type="compositionally biased region" description="Polar residues" evidence="5">
    <location>
        <begin position="138"/>
        <end position="147"/>
    </location>
</feature>
<dbReference type="GO" id="GO:0032221">
    <property type="term" value="C:Rpd3S complex"/>
    <property type="evidence" value="ECO:0007669"/>
    <property type="project" value="TreeGrafter"/>
</dbReference>